<reference evidence="1 2" key="1">
    <citation type="submission" date="2016-11" db="EMBL/GenBank/DDBJ databases">
        <authorList>
            <person name="Jaros S."/>
            <person name="Januszkiewicz K."/>
            <person name="Wedrychowicz H."/>
        </authorList>
    </citation>
    <scope>NUCLEOTIDE SEQUENCE [LARGE SCALE GENOMIC DNA]</scope>
    <source>
        <strain evidence="1 2">CGMCC 4.2025</strain>
    </source>
</reference>
<protein>
    <submittedName>
        <fullName evidence="1">Uncharacterized protein</fullName>
    </submittedName>
</protein>
<evidence type="ECO:0000313" key="2">
    <source>
        <dbReference type="Proteomes" id="UP000184111"/>
    </source>
</evidence>
<dbReference type="InterPro" id="IPR054202">
    <property type="entry name" value="DUF6907"/>
</dbReference>
<keyword evidence="2" id="KW-1185">Reference proteome</keyword>
<proteinExistence type="predicted"/>
<dbReference type="OrthoDB" id="3527613at2"/>
<dbReference type="AlphaFoldDB" id="A0A1M6TJ97"/>
<evidence type="ECO:0000313" key="1">
    <source>
        <dbReference type="EMBL" id="SHK57061.1"/>
    </source>
</evidence>
<organism evidence="1 2">
    <name type="scientific">Actinacidiphila paucisporea</name>
    <dbReference type="NCBI Taxonomy" id="310782"/>
    <lineage>
        <taxon>Bacteria</taxon>
        <taxon>Bacillati</taxon>
        <taxon>Actinomycetota</taxon>
        <taxon>Actinomycetes</taxon>
        <taxon>Kitasatosporales</taxon>
        <taxon>Streptomycetaceae</taxon>
        <taxon>Actinacidiphila</taxon>
    </lineage>
</organism>
<name>A0A1M6TJ97_9ACTN</name>
<dbReference type="Pfam" id="PF21848">
    <property type="entry name" value="DUF6907"/>
    <property type="match status" value="1"/>
</dbReference>
<dbReference type="EMBL" id="FRBI01000001">
    <property type="protein sequence ID" value="SHK57061.1"/>
    <property type="molecule type" value="Genomic_DNA"/>
</dbReference>
<dbReference type="STRING" id="310782.SAMN05216499_10165"/>
<sequence>MSRTTATDDLGRSVPEVPAPRRWTVATTEGFTVTGHLLAWADDDPTATGVPPGQLAVQLADISHRAYFDGELLHVIAPGREPQEGVLWGVLVCDPYAEDPAPRVPVVNIAVVDDYWINHLDPAGLAEVAARLRAQADRLDHDVRPRLVAARADWAARHGA</sequence>
<accession>A0A1M6TJ97</accession>
<gene>
    <name evidence="1" type="ORF">SAMN05216499_10165</name>
</gene>
<dbReference type="Proteomes" id="UP000184111">
    <property type="component" value="Unassembled WGS sequence"/>
</dbReference>
<dbReference type="RefSeq" id="WP_073492295.1">
    <property type="nucleotide sequence ID" value="NZ_FRBI01000001.1"/>
</dbReference>